<evidence type="ECO:0000313" key="3">
    <source>
        <dbReference type="Proteomes" id="UP000569329"/>
    </source>
</evidence>
<dbReference type="Proteomes" id="UP000569329">
    <property type="component" value="Unassembled WGS sequence"/>
</dbReference>
<feature type="compositionally biased region" description="Basic residues" evidence="1">
    <location>
        <begin position="50"/>
        <end position="59"/>
    </location>
</feature>
<dbReference type="EMBL" id="JACGWZ010000003">
    <property type="protein sequence ID" value="MBA8825070.1"/>
    <property type="molecule type" value="Genomic_DNA"/>
</dbReference>
<gene>
    <name evidence="2" type="ORF">FHX42_002421</name>
</gene>
<accession>A0A839DVZ5</accession>
<dbReference type="NCBIfam" id="NF047428">
    <property type="entry name" value="ribo_Myco_bL37"/>
    <property type="match status" value="1"/>
</dbReference>
<feature type="compositionally biased region" description="Basic and acidic residues" evidence="1">
    <location>
        <begin position="15"/>
        <end position="24"/>
    </location>
</feature>
<evidence type="ECO:0000256" key="1">
    <source>
        <dbReference type="SAM" id="MobiDB-lite"/>
    </source>
</evidence>
<sequence length="73" mass="8121">MTLPPEVPLLWASSHHQETTRRATPEQQVTPHGRLDGDCSRSDEGGAMAKRARKKKAARKNNANHGKRPLRGK</sequence>
<dbReference type="InterPro" id="IPR058090">
    <property type="entry name" value="bL37_actino"/>
</dbReference>
<dbReference type="RefSeq" id="WP_182544865.1">
    <property type="nucleotide sequence ID" value="NZ_JACGWZ010000003.1"/>
</dbReference>
<comment type="caution">
    <text evidence="2">The sequence shown here is derived from an EMBL/GenBank/DDBJ whole genome shotgun (WGS) entry which is preliminary data.</text>
</comment>
<dbReference type="Pfam" id="PF26427">
    <property type="entry name" value="HR_L37"/>
    <property type="match status" value="1"/>
</dbReference>
<feature type="compositionally biased region" description="Basic and acidic residues" evidence="1">
    <location>
        <begin position="33"/>
        <end position="44"/>
    </location>
</feature>
<name>A0A839DVZ5_9PSEU</name>
<reference evidence="2 3" key="1">
    <citation type="submission" date="2020-07" db="EMBL/GenBank/DDBJ databases">
        <title>Sequencing the genomes of 1000 actinobacteria strains.</title>
        <authorList>
            <person name="Klenk H.-P."/>
        </authorList>
    </citation>
    <scope>NUCLEOTIDE SEQUENCE [LARGE SCALE GENOMIC DNA]</scope>
    <source>
        <strain evidence="2 3">DSM 45975</strain>
    </source>
</reference>
<keyword evidence="3" id="KW-1185">Reference proteome</keyword>
<dbReference type="AlphaFoldDB" id="A0A839DVZ5"/>
<organism evidence="2 3">
    <name type="scientific">Halosaccharopolyspora lacisalsi</name>
    <dbReference type="NCBI Taxonomy" id="1000566"/>
    <lineage>
        <taxon>Bacteria</taxon>
        <taxon>Bacillati</taxon>
        <taxon>Actinomycetota</taxon>
        <taxon>Actinomycetes</taxon>
        <taxon>Pseudonocardiales</taxon>
        <taxon>Pseudonocardiaceae</taxon>
        <taxon>Halosaccharopolyspora</taxon>
    </lineage>
</organism>
<proteinExistence type="predicted"/>
<protein>
    <submittedName>
        <fullName evidence="2">Uncharacterized protein</fullName>
    </submittedName>
</protein>
<feature type="region of interest" description="Disordered" evidence="1">
    <location>
        <begin position="1"/>
        <end position="73"/>
    </location>
</feature>
<evidence type="ECO:0000313" key="2">
    <source>
        <dbReference type="EMBL" id="MBA8825070.1"/>
    </source>
</evidence>